<evidence type="ECO:0008006" key="12">
    <source>
        <dbReference type="Google" id="ProtNLM"/>
    </source>
</evidence>
<gene>
    <name evidence="10" type="ORF">SLEP1_g29269</name>
</gene>
<evidence type="ECO:0000256" key="7">
    <source>
        <dbReference type="SAM" id="MobiDB-lite"/>
    </source>
</evidence>
<feature type="domain" description="Homeobox" evidence="8">
    <location>
        <begin position="207"/>
        <end position="270"/>
    </location>
</feature>
<keyword evidence="2 5" id="KW-0238">DNA-binding</keyword>
<dbReference type="CDD" id="cd00086">
    <property type="entry name" value="homeodomain"/>
    <property type="match status" value="1"/>
</dbReference>
<dbReference type="Pfam" id="PF03791">
    <property type="entry name" value="KNOX2"/>
    <property type="match status" value="1"/>
</dbReference>
<evidence type="ECO:0000256" key="2">
    <source>
        <dbReference type="ARBA" id="ARBA00023125"/>
    </source>
</evidence>
<dbReference type="PANTHER" id="PTHR11850">
    <property type="entry name" value="HOMEOBOX PROTEIN TRANSCRIPTION FACTORS"/>
    <property type="match status" value="1"/>
</dbReference>
<dbReference type="PROSITE" id="PS00027">
    <property type="entry name" value="HOMEOBOX_1"/>
    <property type="match status" value="1"/>
</dbReference>
<dbReference type="GO" id="GO:0003677">
    <property type="term" value="F:DNA binding"/>
    <property type="evidence" value="ECO:0007669"/>
    <property type="project" value="UniProtKB-UniRule"/>
</dbReference>
<dbReference type="SMART" id="SM01255">
    <property type="entry name" value="KNOX1"/>
    <property type="match status" value="1"/>
</dbReference>
<reference evidence="10 11" key="1">
    <citation type="journal article" date="2021" name="Commun. Biol.">
        <title>The genome of Shorea leprosula (Dipterocarpaceae) highlights the ecological relevance of drought in aseasonal tropical rainforests.</title>
        <authorList>
            <person name="Ng K.K.S."/>
            <person name="Kobayashi M.J."/>
            <person name="Fawcett J.A."/>
            <person name="Hatakeyama M."/>
            <person name="Paape T."/>
            <person name="Ng C.H."/>
            <person name="Ang C.C."/>
            <person name="Tnah L.H."/>
            <person name="Lee C.T."/>
            <person name="Nishiyama T."/>
            <person name="Sese J."/>
            <person name="O'Brien M.J."/>
            <person name="Copetti D."/>
            <person name="Mohd Noor M.I."/>
            <person name="Ong R.C."/>
            <person name="Putra M."/>
            <person name="Sireger I.Z."/>
            <person name="Indrioko S."/>
            <person name="Kosugi Y."/>
            <person name="Izuno A."/>
            <person name="Isagi Y."/>
            <person name="Lee S.L."/>
            <person name="Shimizu K.K."/>
        </authorList>
    </citation>
    <scope>NUCLEOTIDE SEQUENCE [LARGE SCALE GENOMIC DNA]</scope>
    <source>
        <strain evidence="10">214</strain>
    </source>
</reference>
<feature type="domain" description="ELK" evidence="9">
    <location>
        <begin position="187"/>
        <end position="207"/>
    </location>
</feature>
<dbReference type="InterPro" id="IPR001356">
    <property type="entry name" value="HD"/>
</dbReference>
<dbReference type="GO" id="GO:0000981">
    <property type="term" value="F:DNA-binding transcription factor activity, RNA polymerase II-specific"/>
    <property type="evidence" value="ECO:0007669"/>
    <property type="project" value="InterPro"/>
</dbReference>
<evidence type="ECO:0000259" key="8">
    <source>
        <dbReference type="PROSITE" id="PS50071"/>
    </source>
</evidence>
<evidence type="ECO:0000256" key="3">
    <source>
        <dbReference type="ARBA" id="ARBA00023155"/>
    </source>
</evidence>
<evidence type="ECO:0000256" key="6">
    <source>
        <dbReference type="PROSITE-ProRule" id="PRU00559"/>
    </source>
</evidence>
<dbReference type="InterPro" id="IPR009057">
    <property type="entry name" value="Homeodomain-like_sf"/>
</dbReference>
<dbReference type="Proteomes" id="UP001054252">
    <property type="component" value="Unassembled WGS sequence"/>
</dbReference>
<dbReference type="SMART" id="SM01188">
    <property type="entry name" value="ELK"/>
    <property type="match status" value="1"/>
</dbReference>
<evidence type="ECO:0000259" key="9">
    <source>
        <dbReference type="PROSITE" id="PS51213"/>
    </source>
</evidence>
<feature type="region of interest" description="Disordered" evidence="7">
    <location>
        <begin position="156"/>
        <end position="187"/>
    </location>
</feature>
<dbReference type="InterPro" id="IPR005540">
    <property type="entry name" value="KNOX1"/>
</dbReference>
<dbReference type="SUPFAM" id="SSF46689">
    <property type="entry name" value="Homeodomain-like"/>
    <property type="match status" value="1"/>
</dbReference>
<keyword evidence="11" id="KW-1185">Reference proteome</keyword>
<dbReference type="InterPro" id="IPR050224">
    <property type="entry name" value="TALE_homeobox"/>
</dbReference>
<accession>A0AAV5K2W2</accession>
<dbReference type="EMBL" id="BPVZ01000051">
    <property type="protein sequence ID" value="GKV18961.1"/>
    <property type="molecule type" value="Genomic_DNA"/>
</dbReference>
<dbReference type="SMART" id="SM01256">
    <property type="entry name" value="KNOX2"/>
    <property type="match status" value="1"/>
</dbReference>
<comment type="similarity">
    <text evidence="6">Belongs to the TALE/KNOX homeobox family.</text>
</comment>
<sequence length="289" mass="32543">MEELYGVQYSYSEQNQPENIVASPSYPTFPTPAPGFPESTEGASSATTIRDRIAAHPLYPKLLQAYIDCQKVGAPPEVAKMLDEIRGDSDVCKRTAAVVPPSFSVDPELDHFMETYCDILRKFKSDLSRPFDEATVFLDDMRTQLSRLCDGGASGTCPSGDAAGSSEDLSRDEMEGQEGGQSSEDRELKEILLQKYSGYISTLKNEFSKNKKNGKLPKESRQILLDWWNIHYKWPYPSESDKAVLAVSTGLDPKQINNWFINQRKRHWKPSDDMQIAVMDSLYGPFFNE</sequence>
<dbReference type="Pfam" id="PF03790">
    <property type="entry name" value="KNOX1"/>
    <property type="match status" value="1"/>
</dbReference>
<name>A0AAV5K2W2_9ROSI</name>
<dbReference type="Pfam" id="PF05920">
    <property type="entry name" value="Homeobox_KN"/>
    <property type="match status" value="1"/>
</dbReference>
<keyword evidence="3 5" id="KW-0371">Homeobox</keyword>
<comment type="caution">
    <text evidence="10">The sequence shown here is derived from an EMBL/GenBank/DDBJ whole genome shotgun (WGS) entry which is preliminary data.</text>
</comment>
<dbReference type="SMART" id="SM00389">
    <property type="entry name" value="HOX"/>
    <property type="match status" value="1"/>
</dbReference>
<evidence type="ECO:0000256" key="1">
    <source>
        <dbReference type="ARBA" id="ARBA00004123"/>
    </source>
</evidence>
<dbReference type="Pfam" id="PF03789">
    <property type="entry name" value="ELK"/>
    <property type="match status" value="1"/>
</dbReference>
<dbReference type="PROSITE" id="PS50071">
    <property type="entry name" value="HOMEOBOX_2"/>
    <property type="match status" value="1"/>
</dbReference>
<comment type="subcellular location">
    <subcellularLocation>
        <location evidence="1 5">Nucleus</location>
    </subcellularLocation>
</comment>
<proteinExistence type="inferred from homology"/>
<dbReference type="InterPro" id="IPR005541">
    <property type="entry name" value="KNOX2"/>
</dbReference>
<organism evidence="10 11">
    <name type="scientific">Rubroshorea leprosula</name>
    <dbReference type="NCBI Taxonomy" id="152421"/>
    <lineage>
        <taxon>Eukaryota</taxon>
        <taxon>Viridiplantae</taxon>
        <taxon>Streptophyta</taxon>
        <taxon>Embryophyta</taxon>
        <taxon>Tracheophyta</taxon>
        <taxon>Spermatophyta</taxon>
        <taxon>Magnoliopsida</taxon>
        <taxon>eudicotyledons</taxon>
        <taxon>Gunneridae</taxon>
        <taxon>Pentapetalae</taxon>
        <taxon>rosids</taxon>
        <taxon>malvids</taxon>
        <taxon>Malvales</taxon>
        <taxon>Dipterocarpaceae</taxon>
        <taxon>Rubroshorea</taxon>
    </lineage>
</organism>
<dbReference type="AlphaFoldDB" id="A0AAV5K2W2"/>
<protein>
    <recommendedName>
        <fullName evidence="12">Homeobox protein knotted-1-like 6</fullName>
    </recommendedName>
</protein>
<keyword evidence="4 5" id="KW-0539">Nucleus</keyword>
<dbReference type="InterPro" id="IPR017970">
    <property type="entry name" value="Homeobox_CS"/>
</dbReference>
<evidence type="ECO:0000313" key="11">
    <source>
        <dbReference type="Proteomes" id="UP001054252"/>
    </source>
</evidence>
<evidence type="ECO:0000256" key="4">
    <source>
        <dbReference type="ARBA" id="ARBA00023242"/>
    </source>
</evidence>
<dbReference type="PROSITE" id="PS51213">
    <property type="entry name" value="ELK"/>
    <property type="match status" value="1"/>
</dbReference>
<evidence type="ECO:0000313" key="10">
    <source>
        <dbReference type="EMBL" id="GKV18961.1"/>
    </source>
</evidence>
<feature type="DNA-binding region" description="Homeobox; TALE-type" evidence="5">
    <location>
        <begin position="208"/>
        <end position="271"/>
    </location>
</feature>
<dbReference type="InterPro" id="IPR005539">
    <property type="entry name" value="ELK_dom"/>
</dbReference>
<dbReference type="Gene3D" id="1.10.10.60">
    <property type="entry name" value="Homeodomain-like"/>
    <property type="match status" value="1"/>
</dbReference>
<dbReference type="InterPro" id="IPR008422">
    <property type="entry name" value="KN_HD"/>
</dbReference>
<evidence type="ECO:0000256" key="5">
    <source>
        <dbReference type="PROSITE-ProRule" id="PRU00108"/>
    </source>
</evidence>
<dbReference type="GO" id="GO:0005634">
    <property type="term" value="C:nucleus"/>
    <property type="evidence" value="ECO:0007669"/>
    <property type="project" value="UniProtKB-SubCell"/>
</dbReference>